<dbReference type="RefSeq" id="WP_105515412.1">
    <property type="nucleotide sequence ID" value="NZ_PVEP01000006.1"/>
</dbReference>
<keyword evidence="3" id="KW-1185">Reference proteome</keyword>
<organism evidence="2 3">
    <name type="scientific">Albidovulum denitrificans</name>
    <dbReference type="NCBI Taxonomy" id="404881"/>
    <lineage>
        <taxon>Bacteria</taxon>
        <taxon>Pseudomonadati</taxon>
        <taxon>Pseudomonadota</taxon>
        <taxon>Alphaproteobacteria</taxon>
        <taxon>Rhodobacterales</taxon>
        <taxon>Paracoccaceae</taxon>
        <taxon>Albidovulum</taxon>
    </lineage>
</organism>
<protein>
    <recommendedName>
        <fullName evidence="4">Phosphoadenosine phosphosulfate reductase</fullName>
    </recommendedName>
</protein>
<evidence type="ECO:0000256" key="1">
    <source>
        <dbReference type="SAM" id="MobiDB-lite"/>
    </source>
</evidence>
<feature type="region of interest" description="Disordered" evidence="1">
    <location>
        <begin position="297"/>
        <end position="317"/>
    </location>
</feature>
<dbReference type="Gene3D" id="3.40.50.1820">
    <property type="entry name" value="alpha/beta hydrolase"/>
    <property type="match status" value="1"/>
</dbReference>
<comment type="caution">
    <text evidence="2">The sequence shown here is derived from an EMBL/GenBank/DDBJ whole genome shotgun (WGS) entry which is preliminary data.</text>
</comment>
<accession>A0A2S8S591</accession>
<reference evidence="2 3" key="1">
    <citation type="submission" date="2018-02" db="EMBL/GenBank/DDBJ databases">
        <title>Genomic Encyclopedia of Archaeal and Bacterial Type Strains, Phase II (KMG-II): from individual species to whole genera.</title>
        <authorList>
            <person name="Goeker M."/>
        </authorList>
    </citation>
    <scope>NUCLEOTIDE SEQUENCE [LARGE SCALE GENOMIC DNA]</scope>
    <source>
        <strain evidence="2 3">DSM 18921</strain>
    </source>
</reference>
<proteinExistence type="predicted"/>
<evidence type="ECO:0000313" key="2">
    <source>
        <dbReference type="EMBL" id="PQV55944.1"/>
    </source>
</evidence>
<dbReference type="AlphaFoldDB" id="A0A2S8S591"/>
<dbReference type="Proteomes" id="UP000238338">
    <property type="component" value="Unassembled WGS sequence"/>
</dbReference>
<name>A0A2S8S591_9RHOB</name>
<gene>
    <name evidence="2" type="ORF">LX70_02829</name>
</gene>
<sequence>MTSSQNTEWDATLDRITAEGDGFHEALGPRHRAVFIRKGPTLVVSFDNLDDVRQSPDRMPWGVEFVTAQGWSSLGLMAHGSTWYRDDAVHDFFDRLRDQGFFRQFDRVVFYGTSMGGYAACAFSLAVPGAVVMAVNPQATLDRDIAGWERRFRPAWRQDFSGRYGYAPDCVAGARKLWLFYDPTIVADSMHAALFQGAHVEKIRCPLMGHGVLSVWRDMGVLKAISAGVIEGTATRMEILRHLRARHGSPRYQKLLLIHLLKAGRDAQVIRLCRWVLNRADRPHFRAALAQSLERMAKAGRRPPGSEKPKNAAQHDL</sequence>
<dbReference type="EMBL" id="PVEP01000006">
    <property type="protein sequence ID" value="PQV55944.1"/>
    <property type="molecule type" value="Genomic_DNA"/>
</dbReference>
<dbReference type="OrthoDB" id="1997677at2"/>
<dbReference type="SUPFAM" id="SSF53474">
    <property type="entry name" value="alpha/beta-Hydrolases"/>
    <property type="match status" value="1"/>
</dbReference>
<dbReference type="InterPro" id="IPR029058">
    <property type="entry name" value="AB_hydrolase_fold"/>
</dbReference>
<evidence type="ECO:0000313" key="3">
    <source>
        <dbReference type="Proteomes" id="UP000238338"/>
    </source>
</evidence>
<evidence type="ECO:0008006" key="4">
    <source>
        <dbReference type="Google" id="ProtNLM"/>
    </source>
</evidence>
<feature type="compositionally biased region" description="Basic and acidic residues" evidence="1">
    <location>
        <begin position="304"/>
        <end position="317"/>
    </location>
</feature>